<dbReference type="Gene3D" id="2.60.120.620">
    <property type="entry name" value="q2cbj1_9rhob like domain"/>
    <property type="match status" value="1"/>
</dbReference>
<accession>A0ABX0XAA3</accession>
<gene>
    <name evidence="1" type="ORF">GGR27_001656</name>
</gene>
<name>A0ABX0XAA3_9BACT</name>
<comment type="caution">
    <text evidence="1">The sequence shown here is derived from an EMBL/GenBank/DDBJ whole genome shotgun (WGS) entry which is preliminary data.</text>
</comment>
<dbReference type="SUPFAM" id="SSF51197">
    <property type="entry name" value="Clavaminate synthase-like"/>
    <property type="match status" value="1"/>
</dbReference>
<evidence type="ECO:0008006" key="3">
    <source>
        <dbReference type="Google" id="ProtNLM"/>
    </source>
</evidence>
<protein>
    <recommendedName>
        <fullName evidence="3">Phytanoyl-CoA dioxygenase</fullName>
    </recommendedName>
</protein>
<evidence type="ECO:0000313" key="1">
    <source>
        <dbReference type="EMBL" id="NJC26157.1"/>
    </source>
</evidence>
<keyword evidence="2" id="KW-1185">Reference proteome</keyword>
<reference evidence="1 2" key="1">
    <citation type="submission" date="2020-03" db="EMBL/GenBank/DDBJ databases">
        <title>Genomic Encyclopedia of Type Strains, Phase IV (KMG-IV): sequencing the most valuable type-strain genomes for metagenomic binning, comparative biology and taxonomic classification.</title>
        <authorList>
            <person name="Goeker M."/>
        </authorList>
    </citation>
    <scope>NUCLEOTIDE SEQUENCE [LARGE SCALE GENOMIC DNA]</scope>
    <source>
        <strain evidence="1 2">DSM 105096</strain>
    </source>
</reference>
<evidence type="ECO:0000313" key="2">
    <source>
        <dbReference type="Proteomes" id="UP000770785"/>
    </source>
</evidence>
<dbReference type="EMBL" id="JAATJH010000002">
    <property type="protein sequence ID" value="NJC26157.1"/>
    <property type="molecule type" value="Genomic_DNA"/>
</dbReference>
<dbReference type="Proteomes" id="UP000770785">
    <property type="component" value="Unassembled WGS sequence"/>
</dbReference>
<proteinExistence type="predicted"/>
<dbReference type="RefSeq" id="WP_168036913.1">
    <property type="nucleotide sequence ID" value="NZ_JAATJH010000002.1"/>
</dbReference>
<organism evidence="1 2">
    <name type="scientific">Neolewinella antarctica</name>
    <dbReference type="NCBI Taxonomy" id="442734"/>
    <lineage>
        <taxon>Bacteria</taxon>
        <taxon>Pseudomonadati</taxon>
        <taxon>Bacteroidota</taxon>
        <taxon>Saprospiria</taxon>
        <taxon>Saprospirales</taxon>
        <taxon>Lewinellaceae</taxon>
        <taxon>Neolewinella</taxon>
    </lineage>
</organism>
<sequence length="276" mass="31166">MAKITNLLTAAYRINGKRFLHRFRSAPNEEVKRKWQTAMTDLETKGIAIIPNFWTTEACTQARHDFDRLVEDELPGIWKDNTGSDHRIYGFDRVSSSGKTFLQDESIREIKSIYYQAPLDGLDEFAMMNRVEYRPGNLGSGGGWHRDAVHEQQFKAIMYLSDVGEKNGGFEYLENTHRKSSVYKTIAENDIGHSQDRFSPEEMDDILAKHGHLYPRRHITGPAGTLILADTSGIHRGSPINEGRRYAITQYVFRGPAIGGRGVPAAMAPLVLPARD</sequence>